<dbReference type="Proteomes" id="UP000712281">
    <property type="component" value="Unassembled WGS sequence"/>
</dbReference>
<dbReference type="EMBL" id="QGKY02001250">
    <property type="protein sequence ID" value="KAF2561310.1"/>
    <property type="molecule type" value="Genomic_DNA"/>
</dbReference>
<accession>A0A8S9HV18</accession>
<evidence type="ECO:0000313" key="2">
    <source>
        <dbReference type="EMBL" id="KAF2577006.1"/>
    </source>
</evidence>
<sequence length="85" mass="9746">MWILNREDAAVPCNRCKQKSSASRANNHNCLFQRHMYMFPSQLDVHSGPLQRPPYMSKASWMLTAAFCSGHLQRLVYISKASCDI</sequence>
<organism evidence="1">
    <name type="scientific">Brassica cretica</name>
    <name type="common">Mustard</name>
    <dbReference type="NCBI Taxonomy" id="69181"/>
    <lineage>
        <taxon>Eukaryota</taxon>
        <taxon>Viridiplantae</taxon>
        <taxon>Streptophyta</taxon>
        <taxon>Embryophyta</taxon>
        <taxon>Tracheophyta</taxon>
        <taxon>Spermatophyta</taxon>
        <taxon>Magnoliopsida</taxon>
        <taxon>eudicotyledons</taxon>
        <taxon>Gunneridae</taxon>
        <taxon>Pentapetalae</taxon>
        <taxon>rosids</taxon>
        <taxon>malvids</taxon>
        <taxon>Brassicales</taxon>
        <taxon>Brassicaceae</taxon>
        <taxon>Brassiceae</taxon>
        <taxon>Brassica</taxon>
    </lineage>
</organism>
<comment type="caution">
    <text evidence="1">The sequence shown here is derived from an EMBL/GenBank/DDBJ whole genome shotgun (WGS) entry which is preliminary data.</text>
</comment>
<evidence type="ECO:0000313" key="1">
    <source>
        <dbReference type="EMBL" id="KAF2561310.1"/>
    </source>
</evidence>
<protein>
    <submittedName>
        <fullName evidence="1">Uncharacterized protein</fullName>
    </submittedName>
</protein>
<reference evidence="1" key="1">
    <citation type="submission" date="2019-12" db="EMBL/GenBank/DDBJ databases">
        <title>Genome sequencing and annotation of Brassica cretica.</title>
        <authorList>
            <person name="Studholme D.J."/>
            <person name="Sarris P.F."/>
        </authorList>
    </citation>
    <scope>NUCLEOTIDE SEQUENCE</scope>
    <source>
        <strain evidence="2">PFS-001/15</strain>
        <strain evidence="1">PFS-102/07</strain>
        <tissue evidence="1">Leaf</tissue>
    </source>
</reference>
<proteinExistence type="predicted"/>
<name>A0A8S9HV18_BRACR</name>
<gene>
    <name evidence="2" type="ORF">F2Q68_00006449</name>
    <name evidence="1" type="ORF">F2Q70_00017902</name>
</gene>
<dbReference type="AlphaFoldDB" id="A0A8S9HV18"/>
<dbReference type="EMBL" id="QGKW02001660">
    <property type="protein sequence ID" value="KAF2577006.1"/>
    <property type="molecule type" value="Genomic_DNA"/>
</dbReference>